<dbReference type="GO" id="GO:0000162">
    <property type="term" value="P:L-tryptophan biosynthetic process"/>
    <property type="evidence" value="ECO:0007669"/>
    <property type="project" value="TreeGrafter"/>
</dbReference>
<dbReference type="GO" id="GO:0009396">
    <property type="term" value="P:folic acid-containing compound biosynthetic process"/>
    <property type="evidence" value="ECO:0007669"/>
    <property type="project" value="InterPro"/>
</dbReference>
<dbReference type="Pfam" id="PF00425">
    <property type="entry name" value="Chorismate_bind"/>
    <property type="match status" value="1"/>
</dbReference>
<dbReference type="PANTHER" id="PTHR11236:SF50">
    <property type="entry name" value="AMINODEOXYCHORISMATE SYNTHASE COMPONENT 1"/>
    <property type="match status" value="1"/>
</dbReference>
<dbReference type="PRINTS" id="PR00095">
    <property type="entry name" value="ANTSNTHASEI"/>
</dbReference>
<keyword evidence="2" id="KW-0808">Transferase</keyword>
<keyword evidence="2" id="KW-0032">Aminotransferase</keyword>
<dbReference type="InterPro" id="IPR019999">
    <property type="entry name" value="Anth_synth_I-like"/>
</dbReference>
<evidence type="ECO:0000313" key="2">
    <source>
        <dbReference type="EMBL" id="QLH13311.1"/>
    </source>
</evidence>
<dbReference type="EC" id="2.6.1.85" evidence="2"/>
<name>A0A7H9BTV3_PARPN</name>
<evidence type="ECO:0000259" key="1">
    <source>
        <dbReference type="Pfam" id="PF00425"/>
    </source>
</evidence>
<accession>A0A7H9BTV3</accession>
<organism evidence="2 3">
    <name type="scientific">Paracoccus pantotrophus</name>
    <name type="common">Thiosphaera pantotropha</name>
    <dbReference type="NCBI Taxonomy" id="82367"/>
    <lineage>
        <taxon>Bacteria</taxon>
        <taxon>Pseudomonadati</taxon>
        <taxon>Pseudomonadota</taxon>
        <taxon>Alphaproteobacteria</taxon>
        <taxon>Rhodobacterales</taxon>
        <taxon>Paracoccaceae</taxon>
        <taxon>Paracoccus</taxon>
    </lineage>
</organism>
<dbReference type="InterPro" id="IPR005801">
    <property type="entry name" value="ADC_synthase"/>
</dbReference>
<dbReference type="NCBIfam" id="NF005698">
    <property type="entry name" value="PRK07508.1"/>
    <property type="match status" value="1"/>
</dbReference>
<dbReference type="EMBL" id="CP058689">
    <property type="protein sequence ID" value="QLH13311.1"/>
    <property type="molecule type" value="Genomic_DNA"/>
</dbReference>
<dbReference type="PANTHER" id="PTHR11236">
    <property type="entry name" value="AMINOBENZOATE/ANTHRANILATE SYNTHASE"/>
    <property type="match status" value="1"/>
</dbReference>
<proteinExistence type="predicted"/>
<protein>
    <submittedName>
        <fullName evidence="2">Aminodeoxychorismate synthase component I</fullName>
        <ecNumber evidence="2">2.6.1.85</ecNumber>
    </submittedName>
</protein>
<dbReference type="NCBIfam" id="TIGR00553">
    <property type="entry name" value="pabB"/>
    <property type="match status" value="1"/>
</dbReference>
<dbReference type="InterPro" id="IPR005802">
    <property type="entry name" value="ADC_synth_comp_1"/>
</dbReference>
<reference evidence="2 3" key="1">
    <citation type="submission" date="2020-07" db="EMBL/GenBank/DDBJ databases">
        <title>The complete genome of Paracoccus pantotrophus ACCC 10489.</title>
        <authorList>
            <person name="Si Y."/>
        </authorList>
    </citation>
    <scope>NUCLEOTIDE SEQUENCE [LARGE SCALE GENOMIC DNA]</scope>
    <source>
        <strain evidence="3">ACCC 10489</strain>
    </source>
</reference>
<dbReference type="InterPro" id="IPR015890">
    <property type="entry name" value="Chorismate_C"/>
</dbReference>
<evidence type="ECO:0000313" key="3">
    <source>
        <dbReference type="Proteomes" id="UP000509322"/>
    </source>
</evidence>
<dbReference type="GO" id="GO:0046820">
    <property type="term" value="F:4-amino-4-deoxychorismate synthase activity"/>
    <property type="evidence" value="ECO:0007669"/>
    <property type="project" value="UniProtKB-EC"/>
</dbReference>
<dbReference type="Gene3D" id="3.60.120.10">
    <property type="entry name" value="Anthranilate synthase"/>
    <property type="match status" value="1"/>
</dbReference>
<dbReference type="SUPFAM" id="SSF56322">
    <property type="entry name" value="ADC synthase"/>
    <property type="match status" value="1"/>
</dbReference>
<dbReference type="AlphaFoldDB" id="A0A7H9BTV3"/>
<dbReference type="Proteomes" id="UP000509322">
    <property type="component" value="Chromosome 1"/>
</dbReference>
<feature type="domain" description="Chorismate-utilising enzyme C-terminal" evidence="1">
    <location>
        <begin position="118"/>
        <end position="374"/>
    </location>
</feature>
<sequence>MLPRAARMEARVILCEFGPDGKPVLFRDPREVLVVTGPEDVASALDHLEARRRQGAWIAGYLSYELGYALEPVLAREMPAGRRTPLMAFAVHDAPEPAPPLPASGAARLAPLKPMISQQDYAAAFARTRDYIAAGDCYQINLTFPIGSRLISGSALQLYAALAVRQPVGFGAYAELGQGPVVVSRSPELFFRLDAQGRIEARPMKGTAPRDPDPARDAALAAGLAASEKNRAENLMIVDLLRNDIARLSRVGSVRVPELFAVDSFATVHQMSSRVVGQLERPAELGALLRVLFPCGSITGAPKIRAMQIIREVEPFPRGVYCGAIGWMAPDGAACFSVAIRTLSVWPDGEVTLNVGGGVVQDSTAEGEWEEALWKARYAQDLTIPNCG</sequence>
<gene>
    <name evidence="2" type="ORF">HYQ43_03200</name>
</gene>